<feature type="coiled-coil region" evidence="1">
    <location>
        <begin position="633"/>
        <end position="660"/>
    </location>
</feature>
<comment type="caution">
    <text evidence="3">The sequence shown here is derived from an EMBL/GenBank/DDBJ whole genome shotgun (WGS) entry which is preliminary data.</text>
</comment>
<feature type="compositionally biased region" description="Polar residues" evidence="2">
    <location>
        <begin position="299"/>
        <end position="311"/>
    </location>
</feature>
<reference evidence="3 4" key="1">
    <citation type="submission" date="2017-11" db="EMBL/GenBank/DDBJ databases">
        <title>De novo assembly and phasing of dikaryotic genomes from two isolates of Puccinia coronata f. sp. avenae, the causal agent of oat crown rust.</title>
        <authorList>
            <person name="Miller M.E."/>
            <person name="Zhang Y."/>
            <person name="Omidvar V."/>
            <person name="Sperschneider J."/>
            <person name="Schwessinger B."/>
            <person name="Raley C."/>
            <person name="Palmer J.M."/>
            <person name="Garnica D."/>
            <person name="Upadhyaya N."/>
            <person name="Rathjen J."/>
            <person name="Taylor J.M."/>
            <person name="Park R.F."/>
            <person name="Dodds P.N."/>
            <person name="Hirsch C.D."/>
            <person name="Kianian S.F."/>
            <person name="Figueroa M."/>
        </authorList>
    </citation>
    <scope>NUCLEOTIDE SEQUENCE [LARGE SCALE GENOMIC DNA]</scope>
    <source>
        <strain evidence="3">12NC29</strain>
    </source>
</reference>
<gene>
    <name evidence="3" type="ORF">PCANC_25621</name>
</gene>
<feature type="region of interest" description="Disordered" evidence="2">
    <location>
        <begin position="552"/>
        <end position="582"/>
    </location>
</feature>
<feature type="compositionally biased region" description="Basic and acidic residues" evidence="2">
    <location>
        <begin position="201"/>
        <end position="210"/>
    </location>
</feature>
<dbReference type="AlphaFoldDB" id="A0A2N5TSC4"/>
<feature type="compositionally biased region" description="Polar residues" evidence="2">
    <location>
        <begin position="561"/>
        <end position="574"/>
    </location>
</feature>
<protein>
    <submittedName>
        <fullName evidence="3">Uncharacterized protein</fullName>
    </submittedName>
</protein>
<keyword evidence="1" id="KW-0175">Coiled coil</keyword>
<evidence type="ECO:0000256" key="2">
    <source>
        <dbReference type="SAM" id="MobiDB-lite"/>
    </source>
</evidence>
<proteinExistence type="predicted"/>
<feature type="region of interest" description="Disordered" evidence="2">
    <location>
        <begin position="288"/>
        <end position="317"/>
    </location>
</feature>
<dbReference type="EMBL" id="PGCJ01000446">
    <property type="protein sequence ID" value="PLW28389.1"/>
    <property type="molecule type" value="Genomic_DNA"/>
</dbReference>
<dbReference type="Proteomes" id="UP000235388">
    <property type="component" value="Unassembled WGS sequence"/>
</dbReference>
<evidence type="ECO:0000313" key="3">
    <source>
        <dbReference type="EMBL" id="PLW28389.1"/>
    </source>
</evidence>
<evidence type="ECO:0000313" key="4">
    <source>
        <dbReference type="Proteomes" id="UP000235388"/>
    </source>
</evidence>
<feature type="compositionally biased region" description="Polar residues" evidence="2">
    <location>
        <begin position="347"/>
        <end position="372"/>
    </location>
</feature>
<keyword evidence="4" id="KW-1185">Reference proteome</keyword>
<feature type="region of interest" description="Disordered" evidence="2">
    <location>
        <begin position="334"/>
        <end position="425"/>
    </location>
</feature>
<name>A0A2N5TSC4_9BASI</name>
<organism evidence="3 4">
    <name type="scientific">Puccinia coronata f. sp. avenae</name>
    <dbReference type="NCBI Taxonomy" id="200324"/>
    <lineage>
        <taxon>Eukaryota</taxon>
        <taxon>Fungi</taxon>
        <taxon>Dikarya</taxon>
        <taxon>Basidiomycota</taxon>
        <taxon>Pucciniomycotina</taxon>
        <taxon>Pucciniomycetes</taxon>
        <taxon>Pucciniales</taxon>
        <taxon>Pucciniaceae</taxon>
        <taxon>Puccinia</taxon>
    </lineage>
</organism>
<sequence length="763" mass="82994">MGDPNHYYAVKGDLIEQMAPCQYYDMIGNSISEVNVAAHLPHLPIGSILNADASAFEPDHKAKSVDVEKVTRQLRPHAPAKNLDSQTLESQLKRSAETLTPAANPLDRRLSKSGKGLNALASEFIPAEIKTGTSEVDKAAKQVDPYGIQHSKDKLSPEFTSENNGNVKMTEKEVDHENQIEESGVEGVRMKLLSSPVNPVKHRDQEKETHSVSNSSPVIEPVHSHTEIPKDCLDQLSRSLKTVLGVKSEISESNVDQTKIADRIHSNASVGEESDKESARSVVADKISNLPDQAEHTSKLQTMGSASTSSLEDLGESHPVKGYGVVKAQSGPEGGLLSLGSSTLSSQINSERPSTALSHPNSSLNTAASNPSEYHFDHEKDTNLPSLPASLPGNVPVPKLATEAKSPLETSYTAESSQEEVKASYKPAHFTESTPKFVSKRIDPVRNSIQTKPSQVVAASPELSGSCGVVKSFKTQVSSPEVVLPSSSHVERYFREDAAMSSIKEPASSSQPGLMEMYFPPLGGPLAREDTVDERVRALPLKFKSLRTSQKELRANRKASLHTQSDAKSLNQNERGSKQEPKIDLCQTMLTEIPQTVKERTKHLVYKTMPNSPSPQKEVSDLKKKASYLKGKLSDSKNKLVDSKAKLLNLRERLSDMKEMTLDVNLSPSDLKGSKNEILSRPSHNVVVDESKVGHVEESLKVQGSKASQMISASGSEKANQERTIGRIFPKGMEGTRISSQLQSSDLKIGEAFSTPALISQMM</sequence>
<accession>A0A2N5TSC4</accession>
<evidence type="ECO:0000256" key="1">
    <source>
        <dbReference type="SAM" id="Coils"/>
    </source>
</evidence>
<feature type="compositionally biased region" description="Low complexity" evidence="2">
    <location>
        <begin position="335"/>
        <end position="346"/>
    </location>
</feature>
<feature type="region of interest" description="Disordered" evidence="2">
    <location>
        <begin position="198"/>
        <end position="219"/>
    </location>
</feature>